<evidence type="ECO:0000313" key="3">
    <source>
        <dbReference type="Proteomes" id="UP000054558"/>
    </source>
</evidence>
<keyword evidence="3" id="KW-1185">Reference proteome</keyword>
<sequence>MHPQNRERDLTFEEVKGHFSVWAIVRVSCPCSWKTDLVNLTTETDALFSDKEVIDVNQNKQGAHATVRVHISSELQTGRCGPVCTLRQSSHRSSFESVSITAAWADMDVPPGARVIARYCWQRVFYPNYDTGIIALGPIAPFDVILVRLEPGTILEAPQPYILLMLPPPPANSRPQMIPRPQAHTRETPCPHSHPR</sequence>
<dbReference type="STRING" id="105231.A0A1Y1HWB1"/>
<dbReference type="InterPro" id="IPR013785">
    <property type="entry name" value="Aldolase_TIM"/>
</dbReference>
<dbReference type="Gene3D" id="3.20.20.70">
    <property type="entry name" value="Aldolase class I"/>
    <property type="match status" value="1"/>
</dbReference>
<dbReference type="AlphaFoldDB" id="A0A1Y1HWB1"/>
<proteinExistence type="predicted"/>
<name>A0A1Y1HWB1_KLENI</name>
<evidence type="ECO:0000256" key="1">
    <source>
        <dbReference type="SAM" id="MobiDB-lite"/>
    </source>
</evidence>
<dbReference type="Proteomes" id="UP000054558">
    <property type="component" value="Unassembled WGS sequence"/>
</dbReference>
<gene>
    <name evidence="2" type="ORF">KFL_000470020</name>
</gene>
<accession>A0A1Y1HWB1</accession>
<evidence type="ECO:0000313" key="2">
    <source>
        <dbReference type="EMBL" id="GAQ80128.1"/>
    </source>
</evidence>
<protein>
    <submittedName>
        <fullName evidence="2">Uncharacterized protein</fullName>
    </submittedName>
</protein>
<dbReference type="EMBL" id="DF236996">
    <property type="protein sequence ID" value="GAQ80128.1"/>
    <property type="molecule type" value="Genomic_DNA"/>
</dbReference>
<reference evidence="2 3" key="1">
    <citation type="journal article" date="2014" name="Nat. Commun.">
        <title>Klebsormidium flaccidum genome reveals primary factors for plant terrestrial adaptation.</title>
        <authorList>
            <person name="Hori K."/>
            <person name="Maruyama F."/>
            <person name="Fujisawa T."/>
            <person name="Togashi T."/>
            <person name="Yamamoto N."/>
            <person name="Seo M."/>
            <person name="Sato S."/>
            <person name="Yamada T."/>
            <person name="Mori H."/>
            <person name="Tajima N."/>
            <person name="Moriyama T."/>
            <person name="Ikeuchi M."/>
            <person name="Watanabe M."/>
            <person name="Wada H."/>
            <person name="Kobayashi K."/>
            <person name="Saito M."/>
            <person name="Masuda T."/>
            <person name="Sasaki-Sekimoto Y."/>
            <person name="Mashiguchi K."/>
            <person name="Awai K."/>
            <person name="Shimojima M."/>
            <person name="Masuda S."/>
            <person name="Iwai M."/>
            <person name="Nobusawa T."/>
            <person name="Narise T."/>
            <person name="Kondo S."/>
            <person name="Saito H."/>
            <person name="Sato R."/>
            <person name="Murakawa M."/>
            <person name="Ihara Y."/>
            <person name="Oshima-Yamada Y."/>
            <person name="Ohtaka K."/>
            <person name="Satoh M."/>
            <person name="Sonobe K."/>
            <person name="Ishii M."/>
            <person name="Ohtani R."/>
            <person name="Kanamori-Sato M."/>
            <person name="Honoki R."/>
            <person name="Miyazaki D."/>
            <person name="Mochizuki H."/>
            <person name="Umetsu J."/>
            <person name="Higashi K."/>
            <person name="Shibata D."/>
            <person name="Kamiya Y."/>
            <person name="Sato N."/>
            <person name="Nakamura Y."/>
            <person name="Tabata S."/>
            <person name="Ida S."/>
            <person name="Kurokawa K."/>
            <person name="Ohta H."/>
        </authorList>
    </citation>
    <scope>NUCLEOTIDE SEQUENCE [LARGE SCALE GENOMIC DNA]</scope>
    <source>
        <strain evidence="2 3">NIES-2285</strain>
    </source>
</reference>
<organism evidence="2 3">
    <name type="scientific">Klebsormidium nitens</name>
    <name type="common">Green alga</name>
    <name type="synonym">Ulothrix nitens</name>
    <dbReference type="NCBI Taxonomy" id="105231"/>
    <lineage>
        <taxon>Eukaryota</taxon>
        <taxon>Viridiplantae</taxon>
        <taxon>Streptophyta</taxon>
        <taxon>Klebsormidiophyceae</taxon>
        <taxon>Klebsormidiales</taxon>
        <taxon>Klebsormidiaceae</taxon>
        <taxon>Klebsormidium</taxon>
    </lineage>
</organism>
<feature type="region of interest" description="Disordered" evidence="1">
    <location>
        <begin position="173"/>
        <end position="196"/>
    </location>
</feature>